<dbReference type="WBParaSite" id="scf7180000420301.g5080">
    <property type="protein sequence ID" value="scf7180000420301.g5080"/>
    <property type="gene ID" value="scf7180000420301.g5080"/>
</dbReference>
<dbReference type="AlphaFoldDB" id="A0A915NU46"/>
<dbReference type="Proteomes" id="UP000887560">
    <property type="component" value="Unplaced"/>
</dbReference>
<feature type="compositionally biased region" description="Polar residues" evidence="1">
    <location>
        <begin position="222"/>
        <end position="233"/>
    </location>
</feature>
<sequence length="264" mass="30981">LQHAFTQLVDKETIIYLIGLYDMRRWNGYYIGDFYQEFKKTALASLQDFNEENQTSESVQKLLMEFDAVIEPENYHIMLERFESGNAEHGDAEPSSPVQGQLYEDPENYQQMHSGLNTMPMNQPGNPSSSIGPWNHPFDQNEQTPFNWDQWFQQNPYHGQWPNHLGYGYHNQQNTLVQQNPSGQQSPQNLHLIQSGQGQDTTLGYPLHHPWYTPYRHPHYSHQVQSDQSQNTTSDDHFNDPVNPPPSFQDPFNQQNPWDWNRFQ</sequence>
<evidence type="ECO:0000313" key="2">
    <source>
        <dbReference type="Proteomes" id="UP000887560"/>
    </source>
</evidence>
<keyword evidence="2" id="KW-1185">Reference proteome</keyword>
<feature type="region of interest" description="Disordered" evidence="1">
    <location>
        <begin position="216"/>
        <end position="264"/>
    </location>
</feature>
<accession>A0A915NU46</accession>
<protein>
    <submittedName>
        <fullName evidence="3">Uncharacterized protein</fullName>
    </submittedName>
</protein>
<proteinExistence type="predicted"/>
<evidence type="ECO:0000313" key="3">
    <source>
        <dbReference type="WBParaSite" id="scf7180000420301.g5080"/>
    </source>
</evidence>
<name>A0A915NU46_9BILA</name>
<organism evidence="2 3">
    <name type="scientific">Meloidogyne floridensis</name>
    <dbReference type="NCBI Taxonomy" id="298350"/>
    <lineage>
        <taxon>Eukaryota</taxon>
        <taxon>Metazoa</taxon>
        <taxon>Ecdysozoa</taxon>
        <taxon>Nematoda</taxon>
        <taxon>Chromadorea</taxon>
        <taxon>Rhabditida</taxon>
        <taxon>Tylenchina</taxon>
        <taxon>Tylenchomorpha</taxon>
        <taxon>Tylenchoidea</taxon>
        <taxon>Meloidogynidae</taxon>
        <taxon>Meloidogyninae</taxon>
        <taxon>Meloidogyne</taxon>
    </lineage>
</organism>
<reference evidence="3" key="1">
    <citation type="submission" date="2022-11" db="UniProtKB">
        <authorList>
            <consortium name="WormBaseParasite"/>
        </authorList>
    </citation>
    <scope>IDENTIFICATION</scope>
</reference>
<evidence type="ECO:0000256" key="1">
    <source>
        <dbReference type="SAM" id="MobiDB-lite"/>
    </source>
</evidence>
<feature type="compositionally biased region" description="Polar residues" evidence="1">
    <location>
        <begin position="250"/>
        <end position="264"/>
    </location>
</feature>